<gene>
    <name evidence="2" type="ORF">ACFSBW_08970</name>
</gene>
<keyword evidence="1" id="KW-1133">Transmembrane helix</keyword>
<keyword evidence="1" id="KW-0472">Membrane</keyword>
<protein>
    <submittedName>
        <fullName evidence="2">Uncharacterized protein</fullName>
    </submittedName>
</protein>
<proteinExistence type="predicted"/>
<dbReference type="AlphaFoldDB" id="A0ABD6D7H8"/>
<comment type="caution">
    <text evidence="2">The sequence shown here is derived from an EMBL/GenBank/DDBJ whole genome shotgun (WGS) entry which is preliminary data.</text>
</comment>
<accession>A0ABD6D7H8</accession>
<feature type="transmembrane region" description="Helical" evidence="1">
    <location>
        <begin position="20"/>
        <end position="38"/>
    </location>
</feature>
<feature type="transmembrane region" description="Helical" evidence="1">
    <location>
        <begin position="74"/>
        <end position="95"/>
    </location>
</feature>
<dbReference type="Proteomes" id="UP001597052">
    <property type="component" value="Unassembled WGS sequence"/>
</dbReference>
<evidence type="ECO:0000256" key="1">
    <source>
        <dbReference type="SAM" id="Phobius"/>
    </source>
</evidence>
<dbReference type="EMBL" id="JBHUDM010000002">
    <property type="protein sequence ID" value="MFD1642002.1"/>
    <property type="molecule type" value="Genomic_DNA"/>
</dbReference>
<keyword evidence="3" id="KW-1185">Reference proteome</keyword>
<dbReference type="RefSeq" id="WP_256395623.1">
    <property type="nucleotide sequence ID" value="NZ_JANHDJ010000002.1"/>
</dbReference>
<dbReference type="Pfam" id="PF26041">
    <property type="entry name" value="DUF8011"/>
    <property type="match status" value="1"/>
</dbReference>
<organism evidence="2 3">
    <name type="scientific">Halohasta litorea</name>
    <dbReference type="NCBI Taxonomy" id="869891"/>
    <lineage>
        <taxon>Archaea</taxon>
        <taxon>Methanobacteriati</taxon>
        <taxon>Methanobacteriota</taxon>
        <taxon>Stenosarchaea group</taxon>
        <taxon>Halobacteria</taxon>
        <taxon>Halobacteriales</taxon>
        <taxon>Haloferacaceae</taxon>
        <taxon>Halohasta</taxon>
    </lineage>
</organism>
<name>A0ABD6D7H8_9EURY</name>
<feature type="transmembrane region" description="Helical" evidence="1">
    <location>
        <begin position="44"/>
        <end position="62"/>
    </location>
</feature>
<sequence length="96" mass="10444">MKIVRQILFREPDGGRKGLFNSGLSFICLLTWVYTGVILDSSHLFLFIGLAFGLSGIAESLPSSRRRSAGALRTLAVSILVVYLGLLTSAPELVFE</sequence>
<evidence type="ECO:0000313" key="2">
    <source>
        <dbReference type="EMBL" id="MFD1642002.1"/>
    </source>
</evidence>
<reference evidence="2 3" key="1">
    <citation type="journal article" date="2019" name="Int. J. Syst. Evol. Microbiol.">
        <title>The Global Catalogue of Microorganisms (GCM) 10K type strain sequencing project: providing services to taxonomists for standard genome sequencing and annotation.</title>
        <authorList>
            <consortium name="The Broad Institute Genomics Platform"/>
            <consortium name="The Broad Institute Genome Sequencing Center for Infectious Disease"/>
            <person name="Wu L."/>
            <person name="Ma J."/>
        </authorList>
    </citation>
    <scope>NUCLEOTIDE SEQUENCE [LARGE SCALE GENOMIC DNA]</scope>
    <source>
        <strain evidence="2 3">CGMCC 1.10593</strain>
    </source>
</reference>
<dbReference type="InterPro" id="IPR058324">
    <property type="entry name" value="DUF8011"/>
</dbReference>
<keyword evidence="1" id="KW-0812">Transmembrane</keyword>
<evidence type="ECO:0000313" key="3">
    <source>
        <dbReference type="Proteomes" id="UP001597052"/>
    </source>
</evidence>